<evidence type="ECO:0000313" key="4">
    <source>
        <dbReference type="Proteomes" id="UP000050929"/>
    </source>
</evidence>
<dbReference type="Proteomes" id="UP000050929">
    <property type="component" value="Unassembled WGS sequence"/>
</dbReference>
<dbReference type="PANTHER" id="PTHR43022">
    <property type="entry name" value="PROTEIN SMF"/>
    <property type="match status" value="1"/>
</dbReference>
<dbReference type="Pfam" id="PF02481">
    <property type="entry name" value="DNA_processg_A"/>
    <property type="match status" value="1"/>
</dbReference>
<dbReference type="PATRIC" id="fig|1423811.3.peg.998"/>
<dbReference type="AlphaFoldDB" id="A0A0R1J2R8"/>
<dbReference type="Gene3D" id="3.40.50.450">
    <property type="match status" value="1"/>
</dbReference>
<comment type="similarity">
    <text evidence="1">Belongs to the DprA/Smf family.</text>
</comment>
<feature type="domain" description="Smf/DprA SLOG" evidence="2">
    <location>
        <begin position="70"/>
        <end position="270"/>
    </location>
</feature>
<dbReference type="STRING" id="1423811.FC72_GL000986"/>
<dbReference type="PANTHER" id="PTHR43022:SF1">
    <property type="entry name" value="PROTEIN SMF"/>
    <property type="match status" value="1"/>
</dbReference>
<gene>
    <name evidence="3" type="ORF">FC72_GL000986</name>
</gene>
<evidence type="ECO:0000313" key="3">
    <source>
        <dbReference type="EMBL" id="KRK65516.1"/>
    </source>
</evidence>
<dbReference type="GO" id="GO:0009294">
    <property type="term" value="P:DNA-mediated transformation"/>
    <property type="evidence" value="ECO:0007669"/>
    <property type="project" value="InterPro"/>
</dbReference>
<proteinExistence type="inferred from homology"/>
<evidence type="ECO:0000259" key="2">
    <source>
        <dbReference type="Pfam" id="PF02481"/>
    </source>
</evidence>
<dbReference type="NCBIfam" id="TIGR00732">
    <property type="entry name" value="dprA"/>
    <property type="match status" value="1"/>
</dbReference>
<organism evidence="3 4">
    <name type="scientific">Companilactobacillus tucceti DSM 20183</name>
    <dbReference type="NCBI Taxonomy" id="1423811"/>
    <lineage>
        <taxon>Bacteria</taxon>
        <taxon>Bacillati</taxon>
        <taxon>Bacillota</taxon>
        <taxon>Bacilli</taxon>
        <taxon>Lactobacillales</taxon>
        <taxon>Lactobacillaceae</taxon>
        <taxon>Companilactobacillus</taxon>
    </lineage>
</organism>
<dbReference type="OrthoDB" id="9785707at2"/>
<dbReference type="InterPro" id="IPR003488">
    <property type="entry name" value="DprA"/>
</dbReference>
<keyword evidence="4" id="KW-1185">Reference proteome</keyword>
<sequence length="273" mass="30405">MDKLTEVLIKCRMTKMVSNQDMLKIIKKSIKSANLEKDALKLMEEHFSKMDFDQFLLLFNGFNVKKIQAINYLSEEYPDILREIYNPPALLFYQGRIELLKTKTIAMIGARSASNYGISCVDGLVPNLIDRYTIVSGLANGIDGQAHHCAVANGGNTIAVIGTGLNCFYPHNNKYLQRQIANYGLVLSEYPPDTLANPWHFPQRNRIIAGISQSVIVVEAKNRSGALITANIALENNREIYAIPGRVDSKLSDGCNQLIFDGATPLLNIDILK</sequence>
<comment type="caution">
    <text evidence="3">The sequence shown here is derived from an EMBL/GenBank/DDBJ whole genome shotgun (WGS) entry which is preliminary data.</text>
</comment>
<dbReference type="EMBL" id="AZDG01000002">
    <property type="protein sequence ID" value="KRK65516.1"/>
    <property type="molecule type" value="Genomic_DNA"/>
</dbReference>
<evidence type="ECO:0000256" key="1">
    <source>
        <dbReference type="ARBA" id="ARBA00006525"/>
    </source>
</evidence>
<protein>
    <submittedName>
        <fullName evidence="3">DNA processing protein</fullName>
    </submittedName>
</protein>
<accession>A0A0R1J2R8</accession>
<name>A0A0R1J2R8_9LACO</name>
<reference evidence="3 4" key="1">
    <citation type="journal article" date="2015" name="Genome Announc.">
        <title>Expanding the biotechnology potential of lactobacilli through comparative genomics of 213 strains and associated genera.</title>
        <authorList>
            <person name="Sun Z."/>
            <person name="Harris H.M."/>
            <person name="McCann A."/>
            <person name="Guo C."/>
            <person name="Argimon S."/>
            <person name="Zhang W."/>
            <person name="Yang X."/>
            <person name="Jeffery I.B."/>
            <person name="Cooney J.C."/>
            <person name="Kagawa T.F."/>
            <person name="Liu W."/>
            <person name="Song Y."/>
            <person name="Salvetti E."/>
            <person name="Wrobel A."/>
            <person name="Rasinkangas P."/>
            <person name="Parkhill J."/>
            <person name="Rea M.C."/>
            <person name="O'Sullivan O."/>
            <person name="Ritari J."/>
            <person name="Douillard F.P."/>
            <person name="Paul Ross R."/>
            <person name="Yang R."/>
            <person name="Briner A.E."/>
            <person name="Felis G.E."/>
            <person name="de Vos W.M."/>
            <person name="Barrangou R."/>
            <person name="Klaenhammer T.R."/>
            <person name="Caufield P.W."/>
            <person name="Cui Y."/>
            <person name="Zhang H."/>
            <person name="O'Toole P.W."/>
        </authorList>
    </citation>
    <scope>NUCLEOTIDE SEQUENCE [LARGE SCALE GENOMIC DNA]</scope>
    <source>
        <strain evidence="3 4">DSM 20183</strain>
    </source>
</reference>
<dbReference type="InterPro" id="IPR057666">
    <property type="entry name" value="DrpA_SLOG"/>
</dbReference>
<dbReference type="SUPFAM" id="SSF102405">
    <property type="entry name" value="MCP/YpsA-like"/>
    <property type="match status" value="1"/>
</dbReference>
<dbReference type="RefSeq" id="WP_057764181.1">
    <property type="nucleotide sequence ID" value="NZ_AZDG01000002.1"/>
</dbReference>